<keyword evidence="2" id="KW-1133">Transmembrane helix</keyword>
<accession>A0ABX8D8U4</accession>
<keyword evidence="4" id="KW-1185">Reference proteome</keyword>
<evidence type="ECO:0000313" key="3">
    <source>
        <dbReference type="EMBL" id="QVI63859.1"/>
    </source>
</evidence>
<proteinExistence type="predicted"/>
<evidence type="ECO:0000256" key="2">
    <source>
        <dbReference type="SAM" id="Phobius"/>
    </source>
</evidence>
<sequence>MTTAPAPGTPPEPSGTADGVPGFREQLWPGPLGWVAVVAFAVVLGIAFVPVDTRLALAAGLLALGAGLAGAVLTTPLVRVAQGTLQAGSARIPVDVLAAPRVLDRAALRTELGPALDARAYVCLRSWIGTAVRVEVVDPQDPTPYWIVSTRRPDRLVAALLASGAQPVQTPGTTPAGHPEG</sequence>
<evidence type="ECO:0000313" key="4">
    <source>
        <dbReference type="Proteomes" id="UP000677804"/>
    </source>
</evidence>
<gene>
    <name evidence="3" type="ORF">KG103_08575</name>
</gene>
<name>A0ABX8D8U4_9CELL</name>
<reference evidence="3 4" key="1">
    <citation type="submission" date="2021-05" db="EMBL/GenBank/DDBJ databases">
        <title>Novel species in genus Cellulomonas.</title>
        <authorList>
            <person name="Zhang G."/>
        </authorList>
    </citation>
    <scope>NUCLEOTIDE SEQUENCE [LARGE SCALE GENOMIC DNA]</scope>
    <source>
        <strain evidence="4">zg-ZUI222</strain>
    </source>
</reference>
<feature type="region of interest" description="Disordered" evidence="1">
    <location>
        <begin position="1"/>
        <end position="22"/>
    </location>
</feature>
<keyword evidence="2" id="KW-0812">Transmembrane</keyword>
<keyword evidence="2" id="KW-0472">Membrane</keyword>
<evidence type="ECO:0000256" key="1">
    <source>
        <dbReference type="SAM" id="MobiDB-lite"/>
    </source>
</evidence>
<dbReference type="Proteomes" id="UP000677804">
    <property type="component" value="Chromosome"/>
</dbReference>
<feature type="transmembrane region" description="Helical" evidence="2">
    <location>
        <begin position="31"/>
        <end position="49"/>
    </location>
</feature>
<dbReference type="RefSeq" id="WP_207342081.1">
    <property type="nucleotide sequence ID" value="NZ_CP074405.1"/>
</dbReference>
<dbReference type="Pfam" id="PF11292">
    <property type="entry name" value="DUF3093"/>
    <property type="match status" value="1"/>
</dbReference>
<protein>
    <submittedName>
        <fullName evidence="3">DUF3093 domain-containing protein</fullName>
    </submittedName>
</protein>
<dbReference type="InterPro" id="IPR021443">
    <property type="entry name" value="DUF3093"/>
</dbReference>
<dbReference type="EMBL" id="CP074405">
    <property type="protein sequence ID" value="QVI63859.1"/>
    <property type="molecule type" value="Genomic_DNA"/>
</dbReference>
<organism evidence="3 4">
    <name type="scientific">Cellulomonas wangleii</name>
    <dbReference type="NCBI Taxonomy" id="2816956"/>
    <lineage>
        <taxon>Bacteria</taxon>
        <taxon>Bacillati</taxon>
        <taxon>Actinomycetota</taxon>
        <taxon>Actinomycetes</taxon>
        <taxon>Micrococcales</taxon>
        <taxon>Cellulomonadaceae</taxon>
        <taxon>Cellulomonas</taxon>
    </lineage>
</organism>
<feature type="transmembrane region" description="Helical" evidence="2">
    <location>
        <begin position="56"/>
        <end position="78"/>
    </location>
</feature>